<dbReference type="NCBIfam" id="TIGR01777">
    <property type="entry name" value="yfcH"/>
    <property type="match status" value="1"/>
</dbReference>
<sequence length="295" mass="32685">MDNCRIVILGANGFLARALAKKLANQPVLLISRKPKTPASSKHQAYSWDQLIANPSILKASEHIYSLCGKSLLGLWTQKFKEELINSRTEPIKMLDELLTKINHNPRIYIASGVGYYGHPSTEHTAPFTELDTVHNKNALSHIAHAVENSLSKNRKNNTFYLRIGVVLSNDGGLLPLMKLPHYLFIGAVFGDGKQPMSWISLDDVINAMIHLQSSTQAGAYNLCAPNPTTHGEFTHALSKSLNRTARIRIPTWVAKQSSLVSNTILLGQAVIPEKLLSEGFEFKHPTIKTYLQVS</sequence>
<organism evidence="4 5">
    <name type="scientific">Candidatus Comchoanobacter bicostacola</name>
    <dbReference type="NCBI Taxonomy" id="2919598"/>
    <lineage>
        <taxon>Bacteria</taxon>
        <taxon>Pseudomonadati</taxon>
        <taxon>Pseudomonadota</taxon>
        <taxon>Gammaproteobacteria</taxon>
        <taxon>Candidatus Comchoanobacterales</taxon>
        <taxon>Candidatus Comchoanobacteraceae</taxon>
        <taxon>Candidatus Comchoanobacter</taxon>
    </lineage>
</organism>
<dbReference type="Proteomes" id="UP001055955">
    <property type="component" value="Chromosome"/>
</dbReference>
<dbReference type="Pfam" id="PF01370">
    <property type="entry name" value="Epimerase"/>
    <property type="match status" value="1"/>
</dbReference>
<accession>A0ABY5DMD3</accession>
<dbReference type="Pfam" id="PF08338">
    <property type="entry name" value="DUF1731"/>
    <property type="match status" value="1"/>
</dbReference>
<gene>
    <name evidence="4" type="ORF">MMH89_01860</name>
</gene>
<dbReference type="PANTHER" id="PTHR11092">
    <property type="entry name" value="SUGAR NUCLEOTIDE EPIMERASE RELATED"/>
    <property type="match status" value="1"/>
</dbReference>
<reference evidence="4 5" key="1">
    <citation type="journal article" date="2022" name="Nat. Microbiol.">
        <title>The microbiome of a bacterivorous marine choanoflagellate contains a resource-demanding obligate bacterial associate.</title>
        <authorList>
            <person name="Needham D.M."/>
            <person name="Poirier C."/>
            <person name="Bachy C."/>
            <person name="George E.E."/>
            <person name="Wilken S."/>
            <person name="Yung C.C.M."/>
            <person name="Limardo A.J."/>
            <person name="Morando M."/>
            <person name="Sudek L."/>
            <person name="Malmstrom R.R."/>
            <person name="Keeling P.J."/>
            <person name="Santoro A.E."/>
            <person name="Worden A.Z."/>
        </authorList>
    </citation>
    <scope>NUCLEOTIDE SEQUENCE [LARGE SCALE GENOMIC DNA]</scope>
    <source>
        <strain evidence="4 5">Comchoano-1</strain>
    </source>
</reference>
<dbReference type="InterPro" id="IPR010099">
    <property type="entry name" value="SDR39U1"/>
</dbReference>
<dbReference type="SUPFAM" id="SSF51735">
    <property type="entry name" value="NAD(P)-binding Rossmann-fold domains"/>
    <property type="match status" value="1"/>
</dbReference>
<evidence type="ECO:0000259" key="2">
    <source>
        <dbReference type="Pfam" id="PF01370"/>
    </source>
</evidence>
<dbReference type="Gene3D" id="3.40.50.720">
    <property type="entry name" value="NAD(P)-binding Rossmann-like Domain"/>
    <property type="match status" value="1"/>
</dbReference>
<evidence type="ECO:0000313" key="5">
    <source>
        <dbReference type="Proteomes" id="UP001055955"/>
    </source>
</evidence>
<evidence type="ECO:0000313" key="4">
    <source>
        <dbReference type="EMBL" id="UTC24894.1"/>
    </source>
</evidence>
<dbReference type="EMBL" id="CP092900">
    <property type="protein sequence ID" value="UTC24894.1"/>
    <property type="molecule type" value="Genomic_DNA"/>
</dbReference>
<dbReference type="InterPro" id="IPR013549">
    <property type="entry name" value="DUF1731"/>
</dbReference>
<keyword evidence="5" id="KW-1185">Reference proteome</keyword>
<feature type="domain" description="DUF1731" evidence="3">
    <location>
        <begin position="264"/>
        <end position="293"/>
    </location>
</feature>
<evidence type="ECO:0000259" key="3">
    <source>
        <dbReference type="Pfam" id="PF08338"/>
    </source>
</evidence>
<dbReference type="PANTHER" id="PTHR11092:SF0">
    <property type="entry name" value="EPIMERASE FAMILY PROTEIN SDR39U1"/>
    <property type="match status" value="1"/>
</dbReference>
<feature type="domain" description="NAD-dependent epimerase/dehydratase" evidence="2">
    <location>
        <begin position="6"/>
        <end position="223"/>
    </location>
</feature>
<protein>
    <submittedName>
        <fullName evidence="4">TIGR01777 family oxidoreductase</fullName>
    </submittedName>
</protein>
<dbReference type="InterPro" id="IPR001509">
    <property type="entry name" value="Epimerase_deHydtase"/>
</dbReference>
<evidence type="ECO:0000256" key="1">
    <source>
        <dbReference type="ARBA" id="ARBA00009353"/>
    </source>
</evidence>
<comment type="similarity">
    <text evidence="1">Belongs to the NAD(P)-dependent epimerase/dehydratase family. SDR39U1 subfamily.</text>
</comment>
<proteinExistence type="inferred from homology"/>
<name>A0ABY5DMD3_9GAMM</name>
<dbReference type="RefSeq" id="WP_258568683.1">
    <property type="nucleotide sequence ID" value="NZ_CP092900.1"/>
</dbReference>
<dbReference type="InterPro" id="IPR036291">
    <property type="entry name" value="NAD(P)-bd_dom_sf"/>
</dbReference>